<name>A0A252ASQ9_9PROT</name>
<comment type="caution">
    <text evidence="3">The sequence shown here is derived from an EMBL/GenBank/DDBJ whole genome shotgun (WGS) entry which is preliminary data.</text>
</comment>
<organism evidence="3 4">
    <name type="scientific">Acetobacter indonesiensis</name>
    <dbReference type="NCBI Taxonomy" id="104101"/>
    <lineage>
        <taxon>Bacteria</taxon>
        <taxon>Pseudomonadati</taxon>
        <taxon>Pseudomonadota</taxon>
        <taxon>Alphaproteobacteria</taxon>
        <taxon>Acetobacterales</taxon>
        <taxon>Acetobacteraceae</taxon>
        <taxon>Acetobacter</taxon>
    </lineage>
</organism>
<dbReference type="InterPro" id="IPR001296">
    <property type="entry name" value="Glyco_trans_1"/>
</dbReference>
<dbReference type="RefSeq" id="WP_086659615.1">
    <property type="nucleotide sequence ID" value="NZ_JBJJWX010000029.1"/>
</dbReference>
<dbReference type="GO" id="GO:0016757">
    <property type="term" value="F:glycosyltransferase activity"/>
    <property type="evidence" value="ECO:0007669"/>
    <property type="project" value="InterPro"/>
</dbReference>
<proteinExistence type="predicted"/>
<dbReference type="EMBL" id="JOPA01000025">
    <property type="protein sequence ID" value="OUI93002.1"/>
    <property type="molecule type" value="Genomic_DNA"/>
</dbReference>
<evidence type="ECO:0000313" key="4">
    <source>
        <dbReference type="Proteomes" id="UP000194641"/>
    </source>
</evidence>
<evidence type="ECO:0000313" key="3">
    <source>
        <dbReference type="EMBL" id="OUI93002.1"/>
    </source>
</evidence>
<dbReference type="CDD" id="cd03820">
    <property type="entry name" value="GT4_AmsD-like"/>
    <property type="match status" value="1"/>
</dbReference>
<protein>
    <submittedName>
        <fullName evidence="3">Lipopolysaccharide biosynthesis protein</fullName>
    </submittedName>
</protein>
<evidence type="ECO:0000259" key="1">
    <source>
        <dbReference type="Pfam" id="PF00534"/>
    </source>
</evidence>
<sequence>MNIGFVIHNIHLMGGTERSACAVMNGLADKAQIHLIEVAGTDAPAYPLDPRINRTCLFTHPVSLLNSWPRLTVRLARLIRHLRLDALIIVESTHALYAVLAARIAGVRSIVWEHFNFNVLLGKKKRGWGRRVAARWANDVITLTQRDIALWTDAACPKAHITCIPNMAPAASNIFSPTAHTVMALGRLTTQKGFDRLLAAWHMIEADPRSTDWMLQIVGEGPQQASLSRQAEAMQRVRIQPPTKNVEKLYSEAGIVVSSSRYEGLPMVLLEACAYGIPVVAFDCETGPAEIIAHGESGYLVPQGDIEGLAETLLQLMASPALRQKFSQAASKNSDRFSKTMVMQKWTTLLNIPN</sequence>
<dbReference type="PANTHER" id="PTHR12526:SF630">
    <property type="entry name" value="GLYCOSYLTRANSFERASE"/>
    <property type="match status" value="1"/>
</dbReference>
<dbReference type="InterPro" id="IPR028098">
    <property type="entry name" value="Glyco_trans_4-like_N"/>
</dbReference>
<evidence type="ECO:0000259" key="2">
    <source>
        <dbReference type="Pfam" id="PF13439"/>
    </source>
</evidence>
<dbReference type="Gene3D" id="3.40.50.2000">
    <property type="entry name" value="Glycogen Phosphorylase B"/>
    <property type="match status" value="2"/>
</dbReference>
<dbReference type="Pfam" id="PF13439">
    <property type="entry name" value="Glyco_transf_4"/>
    <property type="match status" value="1"/>
</dbReference>
<dbReference type="Pfam" id="PF00534">
    <property type="entry name" value="Glycos_transf_1"/>
    <property type="match status" value="1"/>
</dbReference>
<dbReference type="SUPFAM" id="SSF53756">
    <property type="entry name" value="UDP-Glycosyltransferase/glycogen phosphorylase"/>
    <property type="match status" value="1"/>
</dbReference>
<reference evidence="4" key="1">
    <citation type="submission" date="2014-06" db="EMBL/GenBank/DDBJ databases">
        <authorList>
            <person name="Winans N.J."/>
            <person name="Newell P.D."/>
            <person name="Douglas A.E."/>
        </authorList>
    </citation>
    <scope>NUCLEOTIDE SEQUENCE [LARGE SCALE GENOMIC DNA]</scope>
</reference>
<dbReference type="Proteomes" id="UP000194641">
    <property type="component" value="Unassembled WGS sequence"/>
</dbReference>
<feature type="domain" description="Glycosyl transferase family 1" evidence="1">
    <location>
        <begin position="180"/>
        <end position="332"/>
    </location>
</feature>
<gene>
    <name evidence="3" type="ORF">HK17_08910</name>
</gene>
<accession>A0A252ASQ9</accession>
<dbReference type="AlphaFoldDB" id="A0A252ASQ9"/>
<feature type="domain" description="Glycosyltransferase subfamily 4-like N-terminal" evidence="2">
    <location>
        <begin position="13"/>
        <end position="166"/>
    </location>
</feature>
<dbReference type="PANTHER" id="PTHR12526">
    <property type="entry name" value="GLYCOSYLTRANSFERASE"/>
    <property type="match status" value="1"/>
</dbReference>